<name>A0A835RAK3_VANPL</name>
<evidence type="ECO:0000256" key="1">
    <source>
        <dbReference type="SAM" id="MobiDB-lite"/>
    </source>
</evidence>
<comment type="caution">
    <text evidence="2">The sequence shown here is derived from an EMBL/GenBank/DDBJ whole genome shotgun (WGS) entry which is preliminary data.</text>
</comment>
<sequence length="191" mass="22422">MPVGDRLTCSNRLHQRLNLNKKMKTRVETDLREPPPFSSTPLGVPAKRGESEGFDPHVKKRWMQQERYFMWFKRRSYARKILGKEENGNGESKEETMRIGDKLQVTVILCEDKRLRNSRARRKMDKFFKTKKKKQTEKFNTLHVYELFGNGTIGFKNGAHAKLDKECSTGPEICLLLHWQEVDRTKVPNVI</sequence>
<organism evidence="2 3">
    <name type="scientific">Vanilla planifolia</name>
    <name type="common">Vanilla</name>
    <dbReference type="NCBI Taxonomy" id="51239"/>
    <lineage>
        <taxon>Eukaryota</taxon>
        <taxon>Viridiplantae</taxon>
        <taxon>Streptophyta</taxon>
        <taxon>Embryophyta</taxon>
        <taxon>Tracheophyta</taxon>
        <taxon>Spermatophyta</taxon>
        <taxon>Magnoliopsida</taxon>
        <taxon>Liliopsida</taxon>
        <taxon>Asparagales</taxon>
        <taxon>Orchidaceae</taxon>
        <taxon>Vanilloideae</taxon>
        <taxon>Vanilleae</taxon>
        <taxon>Vanilla</taxon>
    </lineage>
</organism>
<reference evidence="2 3" key="1">
    <citation type="journal article" date="2020" name="Nat. Food">
        <title>A phased Vanilla planifolia genome enables genetic improvement of flavour and production.</title>
        <authorList>
            <person name="Hasing T."/>
            <person name="Tang H."/>
            <person name="Brym M."/>
            <person name="Khazi F."/>
            <person name="Huang T."/>
            <person name="Chambers A.H."/>
        </authorList>
    </citation>
    <scope>NUCLEOTIDE SEQUENCE [LARGE SCALE GENOMIC DNA]</scope>
    <source>
        <tissue evidence="2">Leaf</tissue>
    </source>
</reference>
<dbReference type="AlphaFoldDB" id="A0A835RAK3"/>
<proteinExistence type="predicted"/>
<dbReference type="EMBL" id="JADCNL010000003">
    <property type="protein sequence ID" value="KAG0488675.1"/>
    <property type="molecule type" value="Genomic_DNA"/>
</dbReference>
<gene>
    <name evidence="2" type="ORF">HPP92_007486</name>
</gene>
<evidence type="ECO:0000313" key="2">
    <source>
        <dbReference type="EMBL" id="KAG0488675.1"/>
    </source>
</evidence>
<evidence type="ECO:0000313" key="3">
    <source>
        <dbReference type="Proteomes" id="UP000636800"/>
    </source>
</evidence>
<protein>
    <submittedName>
        <fullName evidence="2">Uncharacterized protein</fullName>
    </submittedName>
</protein>
<accession>A0A835RAK3</accession>
<dbReference type="Proteomes" id="UP000636800">
    <property type="component" value="Chromosome 3"/>
</dbReference>
<dbReference type="OrthoDB" id="1932113at2759"/>
<keyword evidence="3" id="KW-1185">Reference proteome</keyword>
<feature type="region of interest" description="Disordered" evidence="1">
    <location>
        <begin position="30"/>
        <end position="51"/>
    </location>
</feature>